<evidence type="ECO:0000259" key="7">
    <source>
        <dbReference type="PROSITE" id="PS50888"/>
    </source>
</evidence>
<dbReference type="Gene3D" id="4.10.280.10">
    <property type="entry name" value="Helix-loop-helix DNA-binding domain"/>
    <property type="match status" value="1"/>
</dbReference>
<dbReference type="GO" id="GO:0003700">
    <property type="term" value="F:DNA-binding transcription factor activity"/>
    <property type="evidence" value="ECO:0007669"/>
    <property type="project" value="InterPro"/>
</dbReference>
<dbReference type="GO" id="GO:0046983">
    <property type="term" value="F:protein dimerization activity"/>
    <property type="evidence" value="ECO:0007669"/>
    <property type="project" value="InterPro"/>
</dbReference>
<accession>A0A9P0ZEV5</accession>
<dbReference type="PANTHER" id="PTHR45844">
    <property type="entry name" value="TRANSCRIPTION FACTOR BHLH30"/>
    <property type="match status" value="1"/>
</dbReference>
<evidence type="ECO:0000256" key="1">
    <source>
        <dbReference type="ARBA" id="ARBA00004123"/>
    </source>
</evidence>
<keyword evidence="2" id="KW-0805">Transcription regulation</keyword>
<keyword evidence="5" id="KW-0539">Nucleus</keyword>
<evidence type="ECO:0000256" key="2">
    <source>
        <dbReference type="ARBA" id="ARBA00023015"/>
    </source>
</evidence>
<dbReference type="Proteomes" id="UP001152484">
    <property type="component" value="Unassembled WGS sequence"/>
</dbReference>
<evidence type="ECO:0000256" key="4">
    <source>
        <dbReference type="ARBA" id="ARBA00023163"/>
    </source>
</evidence>
<proteinExistence type="predicted"/>
<evidence type="ECO:0000313" key="9">
    <source>
        <dbReference type="Proteomes" id="UP001152484"/>
    </source>
</evidence>
<comment type="subcellular location">
    <subcellularLocation>
        <location evidence="1">Nucleus</location>
    </subcellularLocation>
</comment>
<evidence type="ECO:0000256" key="6">
    <source>
        <dbReference type="SAM" id="MobiDB-lite"/>
    </source>
</evidence>
<dbReference type="EMBL" id="CAMAPE010000038">
    <property type="protein sequence ID" value="CAH9100826.1"/>
    <property type="molecule type" value="Genomic_DNA"/>
</dbReference>
<dbReference type="OrthoDB" id="71302at2759"/>
<sequence length="277" mass="30800">MQPENTPASFDWFNNINNNYPDHLNKNYGLISSSTAGFFEIPPCPAAAAASRIQEDKMSFCHSGLAFCAEKVSSGSTPESRALEASKNHREAERRRRQRINSHLDSLRALLPCNSRTDKASLLAKVVSRLRELKEEASQLMQTEIGLLPSENDEITLSRDNGEEFSTGDSGRLIIKASFCCEDRLDLFPDLIHTLKSLHLSPLRAEMATLGGRINNVLILSRDCNEHTSADESILFLRNALKTVVNRSAYGSGSTEGCKRPRTMLHDNDNYSNAQNN</sequence>
<dbReference type="InterPro" id="IPR036638">
    <property type="entry name" value="HLH_DNA-bd_sf"/>
</dbReference>
<dbReference type="InterPro" id="IPR011598">
    <property type="entry name" value="bHLH_dom"/>
</dbReference>
<dbReference type="CDD" id="cd04873">
    <property type="entry name" value="ACT_UUR-ACR-like"/>
    <property type="match status" value="1"/>
</dbReference>
<dbReference type="SUPFAM" id="SSF47459">
    <property type="entry name" value="HLH, helix-loop-helix DNA-binding domain"/>
    <property type="match status" value="1"/>
</dbReference>
<name>A0A9P0ZEV5_CUSEU</name>
<keyword evidence="3" id="KW-0238">DNA-binding</keyword>
<organism evidence="8 9">
    <name type="scientific">Cuscuta europaea</name>
    <name type="common">European dodder</name>
    <dbReference type="NCBI Taxonomy" id="41803"/>
    <lineage>
        <taxon>Eukaryota</taxon>
        <taxon>Viridiplantae</taxon>
        <taxon>Streptophyta</taxon>
        <taxon>Embryophyta</taxon>
        <taxon>Tracheophyta</taxon>
        <taxon>Spermatophyta</taxon>
        <taxon>Magnoliopsida</taxon>
        <taxon>eudicotyledons</taxon>
        <taxon>Gunneridae</taxon>
        <taxon>Pentapetalae</taxon>
        <taxon>asterids</taxon>
        <taxon>lamiids</taxon>
        <taxon>Solanales</taxon>
        <taxon>Convolvulaceae</taxon>
        <taxon>Cuscuteae</taxon>
        <taxon>Cuscuta</taxon>
        <taxon>Cuscuta subgen. Cuscuta</taxon>
    </lineage>
</organism>
<gene>
    <name evidence="8" type="ORF">CEURO_LOCUS15121</name>
</gene>
<reference evidence="8" key="1">
    <citation type="submission" date="2022-07" db="EMBL/GenBank/DDBJ databases">
        <authorList>
            <person name="Macas J."/>
            <person name="Novak P."/>
            <person name="Neumann P."/>
        </authorList>
    </citation>
    <scope>NUCLEOTIDE SEQUENCE</scope>
</reference>
<feature type="region of interest" description="Disordered" evidence="6">
    <location>
        <begin position="78"/>
        <end position="97"/>
    </location>
</feature>
<keyword evidence="4" id="KW-0804">Transcription</keyword>
<dbReference type="AlphaFoldDB" id="A0A9P0ZEV5"/>
<evidence type="ECO:0000313" key="8">
    <source>
        <dbReference type="EMBL" id="CAH9100826.1"/>
    </source>
</evidence>
<dbReference type="Pfam" id="PF00010">
    <property type="entry name" value="HLH"/>
    <property type="match status" value="1"/>
</dbReference>
<comment type="caution">
    <text evidence="8">The sequence shown here is derived from an EMBL/GenBank/DDBJ whole genome shotgun (WGS) entry which is preliminary data.</text>
</comment>
<dbReference type="InterPro" id="IPR045847">
    <property type="entry name" value="AIG1-like"/>
</dbReference>
<dbReference type="SMART" id="SM00353">
    <property type="entry name" value="HLH"/>
    <property type="match status" value="1"/>
</dbReference>
<evidence type="ECO:0000256" key="5">
    <source>
        <dbReference type="ARBA" id="ARBA00023242"/>
    </source>
</evidence>
<evidence type="ECO:0000256" key="3">
    <source>
        <dbReference type="ARBA" id="ARBA00023125"/>
    </source>
</evidence>
<keyword evidence="9" id="KW-1185">Reference proteome</keyword>
<dbReference type="GO" id="GO:0003677">
    <property type="term" value="F:DNA binding"/>
    <property type="evidence" value="ECO:0007669"/>
    <property type="project" value="UniProtKB-KW"/>
</dbReference>
<dbReference type="GO" id="GO:0005634">
    <property type="term" value="C:nucleus"/>
    <property type="evidence" value="ECO:0007669"/>
    <property type="project" value="UniProtKB-SubCell"/>
</dbReference>
<feature type="domain" description="BHLH" evidence="7">
    <location>
        <begin position="84"/>
        <end position="133"/>
    </location>
</feature>
<dbReference type="PANTHER" id="PTHR45844:SF19">
    <property type="entry name" value="TRANSCRIPTION FACTOR BHLH106-RELATED"/>
    <property type="match status" value="1"/>
</dbReference>
<dbReference type="PROSITE" id="PS50888">
    <property type="entry name" value="BHLH"/>
    <property type="match status" value="1"/>
</dbReference>
<feature type="compositionally biased region" description="Basic and acidic residues" evidence="6">
    <location>
        <begin position="81"/>
        <end position="94"/>
    </location>
</feature>
<protein>
    <recommendedName>
        <fullName evidence="7">BHLH domain-containing protein</fullName>
    </recommendedName>
</protein>
<feature type="region of interest" description="Disordered" evidence="6">
    <location>
        <begin position="250"/>
        <end position="277"/>
    </location>
</feature>